<dbReference type="Proteomes" id="UP001338137">
    <property type="component" value="Unassembled WGS sequence"/>
</dbReference>
<comment type="caution">
    <text evidence="2">The sequence shown here is derived from an EMBL/GenBank/DDBJ whole genome shotgun (WGS) entry which is preliminary data.</text>
</comment>
<dbReference type="Pfam" id="PF04233">
    <property type="entry name" value="Phage_Mu_F"/>
    <property type="match status" value="1"/>
</dbReference>
<organism evidence="2 3">
    <name type="scientific">Paenibacillus alba</name>
    <dbReference type="NCBI Taxonomy" id="1197127"/>
    <lineage>
        <taxon>Bacteria</taxon>
        <taxon>Bacillati</taxon>
        <taxon>Bacillota</taxon>
        <taxon>Bacilli</taxon>
        <taxon>Bacillales</taxon>
        <taxon>Paenibacillaceae</taxon>
        <taxon>Paenibacillus</taxon>
    </lineage>
</organism>
<dbReference type="RefSeq" id="WP_326075280.1">
    <property type="nucleotide sequence ID" value="NZ_JARLKY010000090.1"/>
</dbReference>
<proteinExistence type="predicted"/>
<dbReference type="EMBL" id="JARLKY010000090">
    <property type="protein sequence ID" value="MEC0231296.1"/>
    <property type="molecule type" value="Genomic_DNA"/>
</dbReference>
<dbReference type="NCBIfam" id="TIGR01641">
    <property type="entry name" value="phageSPP1_gp7"/>
    <property type="match status" value="1"/>
</dbReference>
<name>A0ABU6GAY0_9BACL</name>
<evidence type="ECO:0000313" key="3">
    <source>
        <dbReference type="Proteomes" id="UP001338137"/>
    </source>
</evidence>
<dbReference type="InterPro" id="IPR006528">
    <property type="entry name" value="Phage_head_morphogenesis_dom"/>
</dbReference>
<protein>
    <submittedName>
        <fullName evidence="2">Minor capsid protein</fullName>
    </submittedName>
</protein>
<gene>
    <name evidence="2" type="ORF">P4I72_29780</name>
</gene>
<reference evidence="2 3" key="1">
    <citation type="submission" date="2023-03" db="EMBL/GenBank/DDBJ databases">
        <title>Bacillus Genome Sequencing.</title>
        <authorList>
            <person name="Dunlap C."/>
        </authorList>
    </citation>
    <scope>NUCLEOTIDE SEQUENCE [LARGE SCALE GENOMIC DNA]</scope>
    <source>
        <strain evidence="2 3">BD-533</strain>
    </source>
</reference>
<evidence type="ECO:0000313" key="2">
    <source>
        <dbReference type="EMBL" id="MEC0231296.1"/>
    </source>
</evidence>
<evidence type="ECO:0000259" key="1">
    <source>
        <dbReference type="Pfam" id="PF04233"/>
    </source>
</evidence>
<feature type="domain" description="Phage head morphogenesis" evidence="1">
    <location>
        <begin position="140"/>
        <end position="231"/>
    </location>
</feature>
<sequence length="265" mass="29903">MNKVERFIKKHLDESERELLIKYDRWLRMVFDHIPIGASEHQIHQYHLPQPAQLSLILYQHAKDMFLNGEAHGAEEARHILSKYGVKLADLPTLNISEDFTPEEAIAVLRKRSIVLAGEVESNLLSAIKGILLQFLVSGNRKAIEDSIASLLDHNKSRASLIVTTETTYAYNRGRLISYQDNNVDYVRFSAIMDARTSAICASRHGLVMAMTSPDLVSNTPPLHGRCRSVLTPIYSRYEPGLITDKNQNWNNVAPLPKGWNTTAS</sequence>
<accession>A0ABU6GAY0</accession>
<keyword evidence="3" id="KW-1185">Reference proteome</keyword>